<organism evidence="1 2">
    <name type="scientific">Dendrothele bispora (strain CBS 962.96)</name>
    <dbReference type="NCBI Taxonomy" id="1314807"/>
    <lineage>
        <taxon>Eukaryota</taxon>
        <taxon>Fungi</taxon>
        <taxon>Dikarya</taxon>
        <taxon>Basidiomycota</taxon>
        <taxon>Agaricomycotina</taxon>
        <taxon>Agaricomycetes</taxon>
        <taxon>Agaricomycetidae</taxon>
        <taxon>Agaricales</taxon>
        <taxon>Agaricales incertae sedis</taxon>
        <taxon>Dendrothele</taxon>
    </lineage>
</organism>
<name>A0A4S8M8X7_DENBC</name>
<reference evidence="1 2" key="1">
    <citation type="journal article" date="2019" name="Nat. Ecol. Evol.">
        <title>Megaphylogeny resolves global patterns of mushroom evolution.</title>
        <authorList>
            <person name="Varga T."/>
            <person name="Krizsan K."/>
            <person name="Foldi C."/>
            <person name="Dima B."/>
            <person name="Sanchez-Garcia M."/>
            <person name="Sanchez-Ramirez S."/>
            <person name="Szollosi G.J."/>
            <person name="Szarkandi J.G."/>
            <person name="Papp V."/>
            <person name="Albert L."/>
            <person name="Andreopoulos W."/>
            <person name="Angelini C."/>
            <person name="Antonin V."/>
            <person name="Barry K.W."/>
            <person name="Bougher N.L."/>
            <person name="Buchanan P."/>
            <person name="Buyck B."/>
            <person name="Bense V."/>
            <person name="Catcheside P."/>
            <person name="Chovatia M."/>
            <person name="Cooper J."/>
            <person name="Damon W."/>
            <person name="Desjardin D."/>
            <person name="Finy P."/>
            <person name="Geml J."/>
            <person name="Haridas S."/>
            <person name="Hughes K."/>
            <person name="Justo A."/>
            <person name="Karasinski D."/>
            <person name="Kautmanova I."/>
            <person name="Kiss B."/>
            <person name="Kocsube S."/>
            <person name="Kotiranta H."/>
            <person name="LaButti K.M."/>
            <person name="Lechner B.E."/>
            <person name="Liimatainen K."/>
            <person name="Lipzen A."/>
            <person name="Lukacs Z."/>
            <person name="Mihaltcheva S."/>
            <person name="Morgado L.N."/>
            <person name="Niskanen T."/>
            <person name="Noordeloos M.E."/>
            <person name="Ohm R.A."/>
            <person name="Ortiz-Santana B."/>
            <person name="Ovrebo C."/>
            <person name="Racz N."/>
            <person name="Riley R."/>
            <person name="Savchenko A."/>
            <person name="Shiryaev A."/>
            <person name="Soop K."/>
            <person name="Spirin V."/>
            <person name="Szebenyi C."/>
            <person name="Tomsovsky M."/>
            <person name="Tulloss R.E."/>
            <person name="Uehling J."/>
            <person name="Grigoriev I.V."/>
            <person name="Vagvolgyi C."/>
            <person name="Papp T."/>
            <person name="Martin F.M."/>
            <person name="Miettinen O."/>
            <person name="Hibbett D.S."/>
            <person name="Nagy L.G."/>
        </authorList>
    </citation>
    <scope>NUCLEOTIDE SEQUENCE [LARGE SCALE GENOMIC DNA]</scope>
    <source>
        <strain evidence="1 2">CBS 962.96</strain>
    </source>
</reference>
<protein>
    <submittedName>
        <fullName evidence="1">Uncharacterized protein</fullName>
    </submittedName>
</protein>
<dbReference type="OrthoDB" id="3267098at2759"/>
<evidence type="ECO:0000313" key="2">
    <source>
        <dbReference type="Proteomes" id="UP000297245"/>
    </source>
</evidence>
<proteinExistence type="predicted"/>
<evidence type="ECO:0000313" key="1">
    <source>
        <dbReference type="EMBL" id="THU98313.1"/>
    </source>
</evidence>
<dbReference type="AlphaFoldDB" id="A0A4S8M8X7"/>
<accession>A0A4S8M8X7</accession>
<gene>
    <name evidence="1" type="ORF">K435DRAFT_818914</name>
</gene>
<dbReference type="EMBL" id="ML179138">
    <property type="protein sequence ID" value="THU98313.1"/>
    <property type="molecule type" value="Genomic_DNA"/>
</dbReference>
<sequence>MNENPQNPAVQDFYLKLWEHLYSRLSGKTKNITLEERDLIKLNHDRIYSHKVLHINYTTYDMRRSQDCINPRTHADVMVHSSNPEIPYWYARVLCIYHAEVMYGNKKPYRQMDFLWVHWFTIDEDQGFRLHFVDAHKECAFGFIQDPNDVVRAVHLIPAFHFGKTKSFMGPSNLGRKQSDNHEDWAKYYVSV</sequence>
<keyword evidence="2" id="KW-1185">Reference proteome</keyword>
<dbReference type="Proteomes" id="UP000297245">
    <property type="component" value="Unassembled WGS sequence"/>
</dbReference>